<dbReference type="PANTHER" id="PTHR31120:SF6">
    <property type="entry name" value="METALLOPROTEASE TIKI HOMOLOG"/>
    <property type="match status" value="1"/>
</dbReference>
<evidence type="ECO:0000256" key="12">
    <source>
        <dbReference type="ARBA" id="ARBA00023180"/>
    </source>
</evidence>
<dbReference type="CDD" id="cd14789">
    <property type="entry name" value="Tiki"/>
    <property type="match status" value="1"/>
</dbReference>
<dbReference type="STRING" id="69279.BG36_06590"/>
<reference evidence="13 15" key="1">
    <citation type="submission" date="2014-02" db="EMBL/GenBank/DDBJ databases">
        <title>Aquamicrobium defluvii Genome sequencing.</title>
        <authorList>
            <person name="Wang X."/>
        </authorList>
    </citation>
    <scope>NUCLEOTIDE SEQUENCE [LARGE SCALE GENOMIC DNA]</scope>
    <source>
        <strain evidence="13 15">W13Z1</strain>
    </source>
</reference>
<dbReference type="InterPro" id="IPR040230">
    <property type="entry name" value="TIKI1/2-like"/>
</dbReference>
<evidence type="ECO:0000256" key="4">
    <source>
        <dbReference type="ARBA" id="ARBA00022670"/>
    </source>
</evidence>
<evidence type="ECO:0000313" key="13">
    <source>
        <dbReference type="EMBL" id="EXL05980.1"/>
    </source>
</evidence>
<evidence type="ECO:0000256" key="7">
    <source>
        <dbReference type="ARBA" id="ARBA00022729"/>
    </source>
</evidence>
<keyword evidence="8" id="KW-0378">Hydrolase</keyword>
<evidence type="ECO:0000256" key="5">
    <source>
        <dbReference type="ARBA" id="ARBA00022692"/>
    </source>
</evidence>
<evidence type="ECO:0000256" key="3">
    <source>
        <dbReference type="ARBA" id="ARBA00004479"/>
    </source>
</evidence>
<evidence type="ECO:0000313" key="15">
    <source>
        <dbReference type="Proteomes" id="UP000019849"/>
    </source>
</evidence>
<evidence type="ECO:0000256" key="1">
    <source>
        <dbReference type="ARBA" id="ARBA00001936"/>
    </source>
</evidence>
<dbReference type="Pfam" id="PF01963">
    <property type="entry name" value="TraB_PrgY_gumN"/>
    <property type="match status" value="1"/>
</dbReference>
<dbReference type="EMBL" id="SNZF01000022">
    <property type="protein sequence ID" value="TDR33427.1"/>
    <property type="molecule type" value="Genomic_DNA"/>
</dbReference>
<evidence type="ECO:0000256" key="2">
    <source>
        <dbReference type="ARBA" id="ARBA00001941"/>
    </source>
</evidence>
<comment type="cofactor">
    <cofactor evidence="1">
        <name>Mn(2+)</name>
        <dbReference type="ChEBI" id="CHEBI:29035"/>
    </cofactor>
</comment>
<keyword evidence="6" id="KW-0479">Metal-binding</keyword>
<dbReference type="eggNOG" id="COG3735">
    <property type="taxonomic scope" value="Bacteria"/>
</dbReference>
<dbReference type="AlphaFoldDB" id="A0A011VC15"/>
<proteinExistence type="predicted"/>
<keyword evidence="5" id="KW-0812">Transmembrane</keyword>
<gene>
    <name evidence="13" type="ORF">BG36_06590</name>
    <name evidence="14" type="ORF">DES43_12220</name>
</gene>
<dbReference type="PATRIC" id="fig|69279.3.peg.2704"/>
<dbReference type="GO" id="GO:0004222">
    <property type="term" value="F:metalloendopeptidase activity"/>
    <property type="evidence" value="ECO:0007669"/>
    <property type="project" value="TreeGrafter"/>
</dbReference>
<name>A0A011VC15_9HYPH</name>
<organism evidence="13 15">
    <name type="scientific">Aquamicrobium defluvii</name>
    <dbReference type="NCBI Taxonomy" id="69279"/>
    <lineage>
        <taxon>Bacteria</taxon>
        <taxon>Pseudomonadati</taxon>
        <taxon>Pseudomonadota</taxon>
        <taxon>Alphaproteobacteria</taxon>
        <taxon>Hyphomicrobiales</taxon>
        <taxon>Phyllobacteriaceae</taxon>
        <taxon>Aquamicrobium</taxon>
    </lineage>
</organism>
<accession>A0A011VC15</accession>
<dbReference type="GO" id="GO:0006508">
    <property type="term" value="P:proteolysis"/>
    <property type="evidence" value="ECO:0007669"/>
    <property type="project" value="UniProtKB-KW"/>
</dbReference>
<evidence type="ECO:0000256" key="10">
    <source>
        <dbReference type="ARBA" id="ARBA00023049"/>
    </source>
</evidence>
<evidence type="ECO:0000256" key="11">
    <source>
        <dbReference type="ARBA" id="ARBA00023136"/>
    </source>
</evidence>
<comment type="caution">
    <text evidence="13">The sequence shown here is derived from an EMBL/GenBank/DDBJ whole genome shotgun (WGS) entry which is preliminary data.</text>
</comment>
<keyword evidence="4" id="KW-0645">Protease</keyword>
<dbReference type="Proteomes" id="UP000294958">
    <property type="component" value="Unassembled WGS sequence"/>
</dbReference>
<keyword evidence="7" id="KW-0732">Signal</keyword>
<dbReference type="Proteomes" id="UP000019849">
    <property type="component" value="Unassembled WGS sequence"/>
</dbReference>
<evidence type="ECO:0000313" key="16">
    <source>
        <dbReference type="Proteomes" id="UP000294958"/>
    </source>
</evidence>
<keyword evidence="10" id="KW-0482">Metalloprotease</keyword>
<evidence type="ECO:0000256" key="9">
    <source>
        <dbReference type="ARBA" id="ARBA00022989"/>
    </source>
</evidence>
<evidence type="ECO:0000256" key="8">
    <source>
        <dbReference type="ARBA" id="ARBA00022801"/>
    </source>
</evidence>
<comment type="cofactor">
    <cofactor evidence="2">
        <name>Co(2+)</name>
        <dbReference type="ChEBI" id="CHEBI:48828"/>
    </cofactor>
</comment>
<dbReference type="InterPro" id="IPR002816">
    <property type="entry name" value="TraB/PrgY/GumN_fam"/>
</dbReference>
<dbReference type="RefSeq" id="WP_035027280.1">
    <property type="nucleotide sequence ID" value="NZ_KK073890.1"/>
</dbReference>
<reference evidence="14 16" key="2">
    <citation type="submission" date="2019-03" db="EMBL/GenBank/DDBJ databases">
        <title>Genomic Encyclopedia of Type Strains, Phase IV (KMG-IV): sequencing the most valuable type-strain genomes for metagenomic binning, comparative biology and taxonomic classification.</title>
        <authorList>
            <person name="Goeker M."/>
        </authorList>
    </citation>
    <scope>NUCLEOTIDE SEQUENCE [LARGE SCALE GENOMIC DNA]</scope>
    <source>
        <strain evidence="14 16">DSM 11603</strain>
    </source>
</reference>
<keyword evidence="16" id="KW-1185">Reference proteome</keyword>
<keyword evidence="12" id="KW-0325">Glycoprotein</keyword>
<dbReference type="GO" id="GO:0046872">
    <property type="term" value="F:metal ion binding"/>
    <property type="evidence" value="ECO:0007669"/>
    <property type="project" value="UniProtKB-KW"/>
</dbReference>
<dbReference type="HOGENOM" id="CLU_057525_1_0_5"/>
<dbReference type="EMBL" id="JENY01000017">
    <property type="protein sequence ID" value="EXL05980.1"/>
    <property type="molecule type" value="Genomic_DNA"/>
</dbReference>
<keyword evidence="11" id="KW-0472">Membrane</keyword>
<dbReference type="GO" id="GO:0016020">
    <property type="term" value="C:membrane"/>
    <property type="evidence" value="ECO:0007669"/>
    <property type="project" value="UniProtKB-SubCell"/>
</dbReference>
<keyword evidence="9" id="KW-1133">Transmembrane helix</keyword>
<protein>
    <submittedName>
        <fullName evidence="13">Polysaccharide biosynthesis protein GumN</fullName>
    </submittedName>
</protein>
<dbReference type="GO" id="GO:0030178">
    <property type="term" value="P:negative regulation of Wnt signaling pathway"/>
    <property type="evidence" value="ECO:0007669"/>
    <property type="project" value="InterPro"/>
</dbReference>
<evidence type="ECO:0000313" key="14">
    <source>
        <dbReference type="EMBL" id="TDR33427.1"/>
    </source>
</evidence>
<dbReference type="OrthoDB" id="9806326at2"/>
<evidence type="ECO:0000256" key="6">
    <source>
        <dbReference type="ARBA" id="ARBA00022723"/>
    </source>
</evidence>
<comment type="subcellular location">
    <subcellularLocation>
        <location evidence="3">Membrane</location>
        <topology evidence="3">Single-pass type I membrane protein</topology>
    </subcellularLocation>
</comment>
<dbReference type="PANTHER" id="PTHR31120">
    <property type="entry name" value="METALLOPROTEASE TIKI"/>
    <property type="match status" value="1"/>
</dbReference>
<sequence length="359" mass="38600">MTHAPAFADRAALFCLKLLAGLNLLFFLSFLIVLAMAMAMATGKAQAEPGACAGIDLMEKLERDDPAAYAQARQEADATLNGKGVLWKLEKEGVAPSYLFGTFHLSDPRVTQLPPSAQAAYDGADTVVIETTDVLDPSRMMAAMAQDPELMMFTGTETLASQLSAEDAEVLRQGLRARGVPPGSVARMKPWMLLSMVAVPQCEIDRRTAGEAILDVKLAQDAERAGKKLGGLETAADQLRAMASLPMEFHMQGLLDTIRLGDGIDDMTETMIRLYRKGDVGMIMPMFSVVMPQQAQDAAGYAAFEEALINRRNKGMIESAGHYLDGGKAFLAVGALHLPGPEGLVEGFRRAGYTVTMVP</sequence>